<gene>
    <name evidence="1" type="ORF">M404DRAFT_516379</name>
</gene>
<accession>A0A0C3J6M6</accession>
<name>A0A0C3J6M6_PISTI</name>
<protein>
    <submittedName>
        <fullName evidence="1">Uncharacterized protein</fullName>
    </submittedName>
</protein>
<organism evidence="1 2">
    <name type="scientific">Pisolithus tinctorius Marx 270</name>
    <dbReference type="NCBI Taxonomy" id="870435"/>
    <lineage>
        <taxon>Eukaryota</taxon>
        <taxon>Fungi</taxon>
        <taxon>Dikarya</taxon>
        <taxon>Basidiomycota</taxon>
        <taxon>Agaricomycotina</taxon>
        <taxon>Agaricomycetes</taxon>
        <taxon>Agaricomycetidae</taxon>
        <taxon>Boletales</taxon>
        <taxon>Sclerodermatineae</taxon>
        <taxon>Pisolithaceae</taxon>
        <taxon>Pisolithus</taxon>
    </lineage>
</organism>
<dbReference type="Proteomes" id="UP000054217">
    <property type="component" value="Unassembled WGS sequence"/>
</dbReference>
<evidence type="ECO:0000313" key="2">
    <source>
        <dbReference type="Proteomes" id="UP000054217"/>
    </source>
</evidence>
<dbReference type="HOGENOM" id="CLU_193973_0_0_1"/>
<dbReference type="InParanoid" id="A0A0C3J6M6"/>
<dbReference type="OrthoDB" id="10019231at2759"/>
<dbReference type="EMBL" id="KN832182">
    <property type="protein sequence ID" value="KIN93321.1"/>
    <property type="molecule type" value="Genomic_DNA"/>
</dbReference>
<reference evidence="1 2" key="1">
    <citation type="submission" date="2014-04" db="EMBL/GenBank/DDBJ databases">
        <authorList>
            <consortium name="DOE Joint Genome Institute"/>
            <person name="Kuo A."/>
            <person name="Kohler A."/>
            <person name="Costa M.D."/>
            <person name="Nagy L.G."/>
            <person name="Floudas D."/>
            <person name="Copeland A."/>
            <person name="Barry K.W."/>
            <person name="Cichocki N."/>
            <person name="Veneault-Fourrey C."/>
            <person name="LaButti K."/>
            <person name="Lindquist E.A."/>
            <person name="Lipzen A."/>
            <person name="Lundell T."/>
            <person name="Morin E."/>
            <person name="Murat C."/>
            <person name="Sun H."/>
            <person name="Tunlid A."/>
            <person name="Henrissat B."/>
            <person name="Grigoriev I.V."/>
            <person name="Hibbett D.S."/>
            <person name="Martin F."/>
            <person name="Nordberg H.P."/>
            <person name="Cantor M.N."/>
            <person name="Hua S.X."/>
        </authorList>
    </citation>
    <scope>NUCLEOTIDE SEQUENCE [LARGE SCALE GENOMIC DNA]</scope>
    <source>
        <strain evidence="1 2">Marx 270</strain>
    </source>
</reference>
<sequence>MSLCPNCIKGVRHEGTPEGEIEFIGGVRCYVSTPSGEYNEEKAVLFLPSIFGIDLINAQVGSSTSSIGIFRKCRCSLRIAPRG</sequence>
<proteinExistence type="predicted"/>
<evidence type="ECO:0000313" key="1">
    <source>
        <dbReference type="EMBL" id="KIN93321.1"/>
    </source>
</evidence>
<keyword evidence="2" id="KW-1185">Reference proteome</keyword>
<reference evidence="2" key="2">
    <citation type="submission" date="2015-01" db="EMBL/GenBank/DDBJ databases">
        <title>Evolutionary Origins and Diversification of the Mycorrhizal Mutualists.</title>
        <authorList>
            <consortium name="DOE Joint Genome Institute"/>
            <consortium name="Mycorrhizal Genomics Consortium"/>
            <person name="Kohler A."/>
            <person name="Kuo A."/>
            <person name="Nagy L.G."/>
            <person name="Floudas D."/>
            <person name="Copeland A."/>
            <person name="Barry K.W."/>
            <person name="Cichocki N."/>
            <person name="Veneault-Fourrey C."/>
            <person name="LaButti K."/>
            <person name="Lindquist E.A."/>
            <person name="Lipzen A."/>
            <person name="Lundell T."/>
            <person name="Morin E."/>
            <person name="Murat C."/>
            <person name="Riley R."/>
            <person name="Ohm R."/>
            <person name="Sun H."/>
            <person name="Tunlid A."/>
            <person name="Henrissat B."/>
            <person name="Grigoriev I.V."/>
            <person name="Hibbett D.S."/>
            <person name="Martin F."/>
        </authorList>
    </citation>
    <scope>NUCLEOTIDE SEQUENCE [LARGE SCALE GENOMIC DNA]</scope>
    <source>
        <strain evidence="2">Marx 270</strain>
    </source>
</reference>
<dbReference type="STRING" id="870435.A0A0C3J6M6"/>
<dbReference type="AlphaFoldDB" id="A0A0C3J6M6"/>